<reference evidence="2 3" key="1">
    <citation type="journal article" date="2019" name="Nat. Commun.">
        <title>A new type of DNA phosphorothioation-based antiviral system in archaea.</title>
        <authorList>
            <person name="Xiong L."/>
            <person name="Liu S."/>
            <person name="Chen S."/>
            <person name="Xiao Y."/>
            <person name="Zhu B."/>
            <person name="Gao Y."/>
            <person name="Zhang Y."/>
            <person name="Chen B."/>
            <person name="Luo J."/>
            <person name="Deng Z."/>
            <person name="Chen X."/>
            <person name="Wang L."/>
            <person name="Chen S."/>
        </authorList>
    </citation>
    <scope>NUCLEOTIDE SEQUENCE [LARGE SCALE GENOMIC DNA]</scope>
    <source>
        <strain evidence="2 3">CGMCC 1.10331</strain>
    </source>
</reference>
<accession>A0A4D6H4X2</accession>
<feature type="transmembrane region" description="Helical" evidence="1">
    <location>
        <begin position="43"/>
        <end position="68"/>
    </location>
</feature>
<name>A0A4D6H4X2_9EURY</name>
<protein>
    <submittedName>
        <fullName evidence="2">Uncharacterized protein</fullName>
    </submittedName>
</protein>
<gene>
    <name evidence="2" type="ORF">DV707_01510</name>
</gene>
<dbReference type="EMBL" id="CP031311">
    <property type="protein sequence ID" value="QCC48815.1"/>
    <property type="molecule type" value="Genomic_DNA"/>
</dbReference>
<evidence type="ECO:0000256" key="1">
    <source>
        <dbReference type="SAM" id="Phobius"/>
    </source>
</evidence>
<evidence type="ECO:0000313" key="2">
    <source>
        <dbReference type="EMBL" id="QCC48815.1"/>
    </source>
</evidence>
<evidence type="ECO:0000313" key="3">
    <source>
        <dbReference type="Proteomes" id="UP000296733"/>
    </source>
</evidence>
<feature type="transmembrane region" description="Helical" evidence="1">
    <location>
        <begin position="89"/>
        <end position="107"/>
    </location>
</feature>
<dbReference type="KEGG" id="hlm:DV707_01510"/>
<organism evidence="2 3">
    <name type="scientific">Halobellus limi</name>
    <dbReference type="NCBI Taxonomy" id="699433"/>
    <lineage>
        <taxon>Archaea</taxon>
        <taxon>Methanobacteriati</taxon>
        <taxon>Methanobacteriota</taxon>
        <taxon>Stenosarchaea group</taxon>
        <taxon>Halobacteria</taxon>
        <taxon>Halobacteriales</taxon>
        <taxon>Haloferacaceae</taxon>
        <taxon>Halobellus</taxon>
    </lineage>
</organism>
<feature type="transmembrane region" description="Helical" evidence="1">
    <location>
        <begin position="12"/>
        <end position="31"/>
    </location>
</feature>
<feature type="transmembrane region" description="Helical" evidence="1">
    <location>
        <begin position="119"/>
        <end position="143"/>
    </location>
</feature>
<keyword evidence="1" id="KW-1133">Transmembrane helix</keyword>
<dbReference type="Proteomes" id="UP000296733">
    <property type="component" value="Chromosome"/>
</dbReference>
<dbReference type="AlphaFoldDB" id="A0A4D6H4X2"/>
<proteinExistence type="predicted"/>
<keyword evidence="1" id="KW-0812">Transmembrane</keyword>
<sequence length="151" mass="15530">MLRQFPARKPLQASKLAAVLAVLLFGTLGFFRLVPDRQLTALLVVPFAGFALALVVLGEVLVAGFRLVSADAPASDRIDDRPVYTTVRVIEAVAALVAVVGVAGTIASVPSDPPPGPGAIGLLFVAGGFGLLVLGATLVRTAVECYHTARG</sequence>
<keyword evidence="1" id="KW-0472">Membrane</keyword>